<dbReference type="GO" id="GO:0003677">
    <property type="term" value="F:DNA binding"/>
    <property type="evidence" value="ECO:0007669"/>
    <property type="project" value="UniProtKB-KW"/>
</dbReference>
<evidence type="ECO:0000313" key="6">
    <source>
        <dbReference type="Proteomes" id="UP000183995"/>
    </source>
</evidence>
<keyword evidence="4" id="KW-0804">Transcription</keyword>
<keyword evidence="6" id="KW-1185">Reference proteome</keyword>
<protein>
    <submittedName>
        <fullName evidence="5">Predicted transcriptional regulator</fullName>
    </submittedName>
</protein>
<keyword evidence="2" id="KW-0805">Transcription regulation</keyword>
<keyword evidence="3" id="KW-0238">DNA-binding</keyword>
<proteinExistence type="inferred from homology"/>
<sequence>MHDSLRRLPDAELEIMLILWEAGKPVQRSYIDEQLKGKKDWAVSTVLNLLARLIDRGFVAVARQGAGKMNIYSAAVSEQEYLEFESKTMLEKLYGNSLKNFVATLYSGKAIDDRDINELRVFLDEHRKRGTNA</sequence>
<dbReference type="PIRSF" id="PIRSF019455">
    <property type="entry name" value="CopR_AtkY"/>
    <property type="match status" value="1"/>
</dbReference>
<dbReference type="InterPro" id="IPR036390">
    <property type="entry name" value="WH_DNA-bd_sf"/>
</dbReference>
<reference evidence="5 6" key="1">
    <citation type="submission" date="2016-11" db="EMBL/GenBank/DDBJ databases">
        <authorList>
            <person name="Jaros S."/>
            <person name="Januszkiewicz K."/>
            <person name="Wedrychowicz H."/>
        </authorList>
    </citation>
    <scope>NUCLEOTIDE SEQUENCE [LARGE SCALE GENOMIC DNA]</scope>
    <source>
        <strain evidence="5 6">DSM 10068</strain>
    </source>
</reference>
<dbReference type="RefSeq" id="WP_073080179.1">
    <property type="nucleotide sequence ID" value="NZ_FQXV01000010.1"/>
</dbReference>
<dbReference type="InterPro" id="IPR005650">
    <property type="entry name" value="BlaI_family"/>
</dbReference>
<evidence type="ECO:0000256" key="4">
    <source>
        <dbReference type="ARBA" id="ARBA00023163"/>
    </source>
</evidence>
<evidence type="ECO:0000256" key="3">
    <source>
        <dbReference type="ARBA" id="ARBA00023125"/>
    </source>
</evidence>
<evidence type="ECO:0000256" key="2">
    <source>
        <dbReference type="ARBA" id="ARBA00023015"/>
    </source>
</evidence>
<name>A0A1M5YTL1_9FIRM</name>
<dbReference type="STRING" id="1123282.SAMN02745823_02800"/>
<dbReference type="Pfam" id="PF03965">
    <property type="entry name" value="Penicillinase_R"/>
    <property type="match status" value="1"/>
</dbReference>
<accession>A0A1M5YTL1</accession>
<dbReference type="Gene3D" id="1.10.4040.10">
    <property type="entry name" value="Penicillinase repressor domain"/>
    <property type="match status" value="1"/>
</dbReference>
<dbReference type="SUPFAM" id="SSF46785">
    <property type="entry name" value="Winged helix' DNA-binding domain"/>
    <property type="match status" value="1"/>
</dbReference>
<dbReference type="AlphaFoldDB" id="A0A1M5YTL1"/>
<evidence type="ECO:0000313" key="5">
    <source>
        <dbReference type="EMBL" id="SHI14913.1"/>
    </source>
</evidence>
<gene>
    <name evidence="5" type="ORF">SAMN02745823_02800</name>
</gene>
<evidence type="ECO:0000256" key="1">
    <source>
        <dbReference type="ARBA" id="ARBA00011046"/>
    </source>
</evidence>
<dbReference type="GO" id="GO:0045892">
    <property type="term" value="P:negative regulation of DNA-templated transcription"/>
    <property type="evidence" value="ECO:0007669"/>
    <property type="project" value="InterPro"/>
</dbReference>
<dbReference type="InterPro" id="IPR036388">
    <property type="entry name" value="WH-like_DNA-bd_sf"/>
</dbReference>
<comment type="similarity">
    <text evidence="1">Belongs to the BlaI transcriptional regulatory family.</text>
</comment>
<dbReference type="OrthoDB" id="9795583at2"/>
<organism evidence="5 6">
    <name type="scientific">Sporobacter termitidis DSM 10068</name>
    <dbReference type="NCBI Taxonomy" id="1123282"/>
    <lineage>
        <taxon>Bacteria</taxon>
        <taxon>Bacillati</taxon>
        <taxon>Bacillota</taxon>
        <taxon>Clostridia</taxon>
        <taxon>Eubacteriales</taxon>
        <taxon>Oscillospiraceae</taxon>
        <taxon>Sporobacter</taxon>
    </lineage>
</organism>
<dbReference type="EMBL" id="FQXV01000010">
    <property type="protein sequence ID" value="SHI14913.1"/>
    <property type="molecule type" value="Genomic_DNA"/>
</dbReference>
<dbReference type="Proteomes" id="UP000183995">
    <property type="component" value="Unassembled WGS sequence"/>
</dbReference>
<dbReference type="Gene3D" id="1.10.10.10">
    <property type="entry name" value="Winged helix-like DNA-binding domain superfamily/Winged helix DNA-binding domain"/>
    <property type="match status" value="1"/>
</dbReference>